<evidence type="ECO:0000256" key="3">
    <source>
        <dbReference type="ARBA" id="ARBA00022525"/>
    </source>
</evidence>
<evidence type="ECO:0000256" key="9">
    <source>
        <dbReference type="SAM" id="Phobius"/>
    </source>
</evidence>
<dbReference type="EMBL" id="CAJOBE010006636">
    <property type="protein sequence ID" value="CAF4012720.1"/>
    <property type="molecule type" value="Genomic_DNA"/>
</dbReference>
<dbReference type="Proteomes" id="UP000663854">
    <property type="component" value="Unassembled WGS sequence"/>
</dbReference>
<evidence type="ECO:0000259" key="10">
    <source>
        <dbReference type="PROSITE" id="PS51362"/>
    </source>
</evidence>
<evidence type="ECO:0000256" key="1">
    <source>
        <dbReference type="ARBA" id="ARBA00004613"/>
    </source>
</evidence>
<dbReference type="SUPFAM" id="SSF57501">
    <property type="entry name" value="Cystine-knot cytokines"/>
    <property type="match status" value="1"/>
</dbReference>
<protein>
    <recommendedName>
        <fullName evidence="10">TGF-beta family profile domain-containing protein</fullName>
    </recommendedName>
</protein>
<feature type="domain" description="TGF-beta family profile" evidence="10">
    <location>
        <begin position="256"/>
        <end position="382"/>
    </location>
</feature>
<evidence type="ECO:0000313" key="15">
    <source>
        <dbReference type="Proteomes" id="UP000663854"/>
    </source>
</evidence>
<evidence type="ECO:0000256" key="7">
    <source>
        <dbReference type="ARBA" id="ARBA00023180"/>
    </source>
</evidence>
<dbReference type="EMBL" id="CAJNOH010000240">
    <property type="protein sequence ID" value="CAF0961869.1"/>
    <property type="molecule type" value="Genomic_DNA"/>
</dbReference>
<dbReference type="InterPro" id="IPR017948">
    <property type="entry name" value="TGFb_CS"/>
</dbReference>
<comment type="similarity">
    <text evidence="2 8">Belongs to the TGF-beta family.</text>
</comment>
<evidence type="ECO:0000256" key="6">
    <source>
        <dbReference type="ARBA" id="ARBA00023157"/>
    </source>
</evidence>
<dbReference type="EMBL" id="CAJNOU010000853">
    <property type="protein sequence ID" value="CAF1102184.1"/>
    <property type="molecule type" value="Genomic_DNA"/>
</dbReference>
<dbReference type="InterPro" id="IPR001839">
    <property type="entry name" value="TGF-b_C"/>
</dbReference>
<keyword evidence="3" id="KW-0964">Secreted</keyword>
<dbReference type="Proteomes" id="UP000663889">
    <property type="component" value="Unassembled WGS sequence"/>
</dbReference>
<dbReference type="Gene3D" id="2.10.90.10">
    <property type="entry name" value="Cystine-knot cytokines"/>
    <property type="match status" value="1"/>
</dbReference>
<evidence type="ECO:0000313" key="11">
    <source>
        <dbReference type="EMBL" id="CAF0961869.1"/>
    </source>
</evidence>
<name>A0A814E365_9BILA</name>
<comment type="subcellular location">
    <subcellularLocation>
        <location evidence="1">Secreted</location>
    </subcellularLocation>
</comment>
<evidence type="ECO:0000313" key="12">
    <source>
        <dbReference type="EMBL" id="CAF1011042.1"/>
    </source>
</evidence>
<dbReference type="GO" id="GO:0008083">
    <property type="term" value="F:growth factor activity"/>
    <property type="evidence" value="ECO:0007669"/>
    <property type="project" value="UniProtKB-KW"/>
</dbReference>
<evidence type="ECO:0000256" key="2">
    <source>
        <dbReference type="ARBA" id="ARBA00006656"/>
    </source>
</evidence>
<dbReference type="GO" id="GO:0005125">
    <property type="term" value="F:cytokine activity"/>
    <property type="evidence" value="ECO:0007669"/>
    <property type="project" value="TreeGrafter"/>
</dbReference>
<dbReference type="GO" id="GO:0005615">
    <property type="term" value="C:extracellular space"/>
    <property type="evidence" value="ECO:0007669"/>
    <property type="project" value="TreeGrafter"/>
</dbReference>
<dbReference type="InterPro" id="IPR029034">
    <property type="entry name" value="Cystine-knot_cytokine"/>
</dbReference>
<evidence type="ECO:0000313" key="13">
    <source>
        <dbReference type="EMBL" id="CAF1102184.1"/>
    </source>
</evidence>
<accession>A0A814E365</accession>
<proteinExistence type="inferred from homology"/>
<keyword evidence="9" id="KW-0812">Transmembrane</keyword>
<keyword evidence="9" id="KW-0472">Membrane</keyword>
<dbReference type="SMART" id="SM00204">
    <property type="entry name" value="TGFB"/>
    <property type="match status" value="1"/>
</dbReference>
<dbReference type="InterPro" id="IPR015615">
    <property type="entry name" value="TGF-beta-rel"/>
</dbReference>
<dbReference type="Proteomes" id="UP000663874">
    <property type="component" value="Unassembled WGS sequence"/>
</dbReference>
<evidence type="ECO:0000256" key="4">
    <source>
        <dbReference type="ARBA" id="ARBA00022729"/>
    </source>
</evidence>
<keyword evidence="4" id="KW-0732">Signal</keyword>
<sequence>MMEHTEQTITTVSSLKSKFFVIIALITIICLIIIIAIFLLTTIKYRQSSSSQLVLIQSLKTISTQSTFSTTTSTTTTTTTTLSPEEIQRLSLFKEFLNLSSNRPNPNLSRSSITMNKFMRSIYRQIYDEIGIQRKKRHENQHSNLYLSDDIDFIISLPNQYQYSSTNINYHFEYNETLEYLTYAEFILPIHQITTIEIFFSTFNISLNQTFKKDKYWLKINLTKYITSFPLKFYLKFIHIKQKYSSFSSGFLTLYFRRASHAIVHRDLSSFYDNQLITYPDDPSYCQVRPLRTSFSDLNWSSWIIEPSSYEMNICSGTCHTQSNMGTYFIVQNLLHQKYPNKISTPCCRPKRFSSTILLYYDGSNLVLKRHENMRVVECGCS</sequence>
<keyword evidence="9" id="KW-1133">Transmembrane helix</keyword>
<evidence type="ECO:0000313" key="16">
    <source>
        <dbReference type="Proteomes" id="UP000663870"/>
    </source>
</evidence>
<dbReference type="PANTHER" id="PTHR11848:SF310">
    <property type="entry name" value="PROTEIN 60A-RELATED"/>
    <property type="match status" value="1"/>
</dbReference>
<dbReference type="Pfam" id="PF00019">
    <property type="entry name" value="TGF_beta"/>
    <property type="match status" value="1"/>
</dbReference>
<dbReference type="PROSITE" id="PS00250">
    <property type="entry name" value="TGF_BETA_1"/>
    <property type="match status" value="1"/>
</dbReference>
<gene>
    <name evidence="14" type="ORF">FNK824_LOCUS26599</name>
    <name evidence="12" type="ORF">JXQ802_LOCUS14669</name>
    <name evidence="11" type="ORF">PYM288_LOCUS12668</name>
    <name evidence="13" type="ORF">SEV965_LOCUS15930</name>
</gene>
<evidence type="ECO:0000313" key="14">
    <source>
        <dbReference type="EMBL" id="CAF4012720.1"/>
    </source>
</evidence>
<keyword evidence="5 8" id="KW-0339">Growth factor</keyword>
<keyword evidence="7" id="KW-0325">Glycoprotein</keyword>
<evidence type="ECO:0000256" key="5">
    <source>
        <dbReference type="ARBA" id="ARBA00023030"/>
    </source>
</evidence>
<comment type="caution">
    <text evidence="11">The sequence shown here is derived from an EMBL/GenBank/DDBJ whole genome shotgun (WGS) entry which is preliminary data.</text>
</comment>
<evidence type="ECO:0000256" key="8">
    <source>
        <dbReference type="RuleBase" id="RU000354"/>
    </source>
</evidence>
<reference evidence="11" key="1">
    <citation type="submission" date="2021-02" db="EMBL/GenBank/DDBJ databases">
        <authorList>
            <person name="Nowell W R."/>
        </authorList>
    </citation>
    <scope>NUCLEOTIDE SEQUENCE</scope>
</reference>
<dbReference type="Proteomes" id="UP000663870">
    <property type="component" value="Unassembled WGS sequence"/>
</dbReference>
<dbReference type="PROSITE" id="PS51362">
    <property type="entry name" value="TGF_BETA_2"/>
    <property type="match status" value="1"/>
</dbReference>
<dbReference type="AlphaFoldDB" id="A0A814E365"/>
<dbReference type="PANTHER" id="PTHR11848">
    <property type="entry name" value="TGF-BETA FAMILY"/>
    <property type="match status" value="1"/>
</dbReference>
<organism evidence="11 15">
    <name type="scientific">Rotaria sordida</name>
    <dbReference type="NCBI Taxonomy" id="392033"/>
    <lineage>
        <taxon>Eukaryota</taxon>
        <taxon>Metazoa</taxon>
        <taxon>Spiralia</taxon>
        <taxon>Gnathifera</taxon>
        <taxon>Rotifera</taxon>
        <taxon>Eurotatoria</taxon>
        <taxon>Bdelloidea</taxon>
        <taxon>Philodinida</taxon>
        <taxon>Philodinidae</taxon>
        <taxon>Rotaria</taxon>
    </lineage>
</organism>
<keyword evidence="6" id="KW-1015">Disulfide bond</keyword>
<keyword evidence="16" id="KW-1185">Reference proteome</keyword>
<dbReference type="EMBL" id="CAJNOL010000332">
    <property type="protein sequence ID" value="CAF1011042.1"/>
    <property type="molecule type" value="Genomic_DNA"/>
</dbReference>
<feature type="transmembrane region" description="Helical" evidence="9">
    <location>
        <begin position="20"/>
        <end position="43"/>
    </location>
</feature>